<keyword evidence="3" id="KW-1185">Reference proteome</keyword>
<evidence type="ECO:0000256" key="1">
    <source>
        <dbReference type="SAM" id="MobiDB-lite"/>
    </source>
</evidence>
<evidence type="ECO:0000313" key="3">
    <source>
        <dbReference type="Proteomes" id="UP000886520"/>
    </source>
</evidence>
<accession>A0A9D4U933</accession>
<reference evidence="2" key="1">
    <citation type="submission" date="2021-01" db="EMBL/GenBank/DDBJ databases">
        <title>Adiantum capillus-veneris genome.</title>
        <authorList>
            <person name="Fang Y."/>
            <person name="Liao Q."/>
        </authorList>
    </citation>
    <scope>NUCLEOTIDE SEQUENCE</scope>
    <source>
        <strain evidence="2">H3</strain>
        <tissue evidence="2">Leaf</tissue>
    </source>
</reference>
<gene>
    <name evidence="2" type="ORF">GOP47_0021829</name>
</gene>
<comment type="caution">
    <text evidence="2">The sequence shown here is derived from an EMBL/GenBank/DDBJ whole genome shotgun (WGS) entry which is preliminary data.</text>
</comment>
<evidence type="ECO:0000313" key="2">
    <source>
        <dbReference type="EMBL" id="KAI5063282.1"/>
    </source>
</evidence>
<sequence>MKKRGRHLQGAQGVDYTKSVTSEGAQPVRPLEVEAGAFLQRRQGHYLRRTEKGYQRGSQASLQKREEESARDCIRRSIGFQGQDHESRDVLERRGAQGVATKGRLWPAANKEGMIQNIAIICIRVLKLEDDAWHQNTSSNRIKLCSNGLLGK</sequence>
<organism evidence="2 3">
    <name type="scientific">Adiantum capillus-veneris</name>
    <name type="common">Maidenhair fern</name>
    <dbReference type="NCBI Taxonomy" id="13818"/>
    <lineage>
        <taxon>Eukaryota</taxon>
        <taxon>Viridiplantae</taxon>
        <taxon>Streptophyta</taxon>
        <taxon>Embryophyta</taxon>
        <taxon>Tracheophyta</taxon>
        <taxon>Polypodiopsida</taxon>
        <taxon>Polypodiidae</taxon>
        <taxon>Polypodiales</taxon>
        <taxon>Pteridineae</taxon>
        <taxon>Pteridaceae</taxon>
        <taxon>Vittarioideae</taxon>
        <taxon>Adiantum</taxon>
    </lineage>
</organism>
<name>A0A9D4U933_ADICA</name>
<feature type="non-terminal residue" evidence="2">
    <location>
        <position position="1"/>
    </location>
</feature>
<protein>
    <submittedName>
        <fullName evidence="2">Uncharacterized protein</fullName>
    </submittedName>
</protein>
<dbReference type="AlphaFoldDB" id="A0A9D4U933"/>
<dbReference type="EMBL" id="JABFUD020000021">
    <property type="protein sequence ID" value="KAI5063282.1"/>
    <property type="molecule type" value="Genomic_DNA"/>
</dbReference>
<proteinExistence type="predicted"/>
<feature type="region of interest" description="Disordered" evidence="1">
    <location>
        <begin position="49"/>
        <end position="69"/>
    </location>
</feature>
<dbReference type="Proteomes" id="UP000886520">
    <property type="component" value="Chromosome 21"/>
</dbReference>